<evidence type="ECO:0000256" key="6">
    <source>
        <dbReference type="SAM" id="Phobius"/>
    </source>
</evidence>
<feature type="transmembrane region" description="Helical" evidence="6">
    <location>
        <begin position="304"/>
        <end position="332"/>
    </location>
</feature>
<keyword evidence="3 6" id="KW-0812">Transmembrane</keyword>
<feature type="domain" description="ABC3 transporter permease C-terminal" evidence="7">
    <location>
        <begin position="265"/>
        <end position="377"/>
    </location>
</feature>
<comment type="subcellular location">
    <subcellularLocation>
        <location evidence="1">Cell membrane</location>
        <topology evidence="1">Multi-pass membrane protein</topology>
    </subcellularLocation>
</comment>
<evidence type="ECO:0000256" key="2">
    <source>
        <dbReference type="ARBA" id="ARBA00022475"/>
    </source>
</evidence>
<sequence length="386" mass="42512">MRYLPLLVAGLLRRKTRTALTLLSIAAAFALFGMLDAVRVAFTAPESLSGIDRLIVSSRLSLTQTLPQAYLARIASVPGVDQVAHADWFGGIYQDPKNFFPNIAVSPAAYLDLHPEYDLPPEQRQAFLTTRTGAIVGQALADRFGWQVGDRIPLQATLYPNKDGRDYWLFDLVGIYQVTEPQLRGVERQLLFRYDYFDEGRTLGQGTIGWFVVRVRDPDQADQVAQAIDRQFENSTYETTARSERDFQRSFARQIGDIGLIVTAIMAAVFFTLILLTGNTMGQSIRERIPELAVLKTIGFRNRLLLVLVVAESTLLLLIGGLLGLAMARVALPAIRAASSGQLDVVMAPQSWLTGLALMVAIGVIVGLPPALRAMRLRIVDALAGR</sequence>
<protein>
    <submittedName>
        <fullName evidence="9">ABC transporter permease</fullName>
    </submittedName>
</protein>
<evidence type="ECO:0000259" key="7">
    <source>
        <dbReference type="Pfam" id="PF02687"/>
    </source>
</evidence>
<dbReference type="InterPro" id="IPR025857">
    <property type="entry name" value="MacB_PCD"/>
</dbReference>
<keyword evidence="4 6" id="KW-1133">Transmembrane helix</keyword>
<feature type="transmembrane region" description="Helical" evidence="6">
    <location>
        <begin position="352"/>
        <end position="372"/>
    </location>
</feature>
<reference evidence="9 10" key="1">
    <citation type="submission" date="2024-05" db="EMBL/GenBank/DDBJ databases">
        <title>Genome Sequence and Characterization of the New Strain Purple Sulfur Bacterium of Genus Thioalkalicoccus.</title>
        <authorList>
            <person name="Bryantseva I.A."/>
            <person name="Kyndt J.A."/>
            <person name="Imhoff J.F."/>
        </authorList>
    </citation>
    <scope>NUCLEOTIDE SEQUENCE [LARGE SCALE GENOMIC DNA]</scope>
    <source>
        <strain evidence="9 10">Um2</strain>
    </source>
</reference>
<dbReference type="Pfam" id="PF12704">
    <property type="entry name" value="MacB_PCD"/>
    <property type="match status" value="1"/>
</dbReference>
<dbReference type="PANTHER" id="PTHR43738">
    <property type="entry name" value="ABC TRANSPORTER, MEMBRANE PROTEIN"/>
    <property type="match status" value="1"/>
</dbReference>
<feature type="domain" description="MacB-like periplasmic core" evidence="8">
    <location>
        <begin position="23"/>
        <end position="230"/>
    </location>
</feature>
<proteinExistence type="predicted"/>
<dbReference type="EMBL" id="JBDKXB010000018">
    <property type="protein sequence ID" value="MEY6433291.1"/>
    <property type="molecule type" value="Genomic_DNA"/>
</dbReference>
<name>A0ABV4BFJ8_9GAMM</name>
<evidence type="ECO:0000313" key="10">
    <source>
        <dbReference type="Proteomes" id="UP001564408"/>
    </source>
</evidence>
<evidence type="ECO:0000256" key="1">
    <source>
        <dbReference type="ARBA" id="ARBA00004651"/>
    </source>
</evidence>
<dbReference type="Proteomes" id="UP001564408">
    <property type="component" value="Unassembled WGS sequence"/>
</dbReference>
<keyword evidence="10" id="KW-1185">Reference proteome</keyword>
<evidence type="ECO:0000313" key="9">
    <source>
        <dbReference type="EMBL" id="MEY6433291.1"/>
    </source>
</evidence>
<organism evidence="9 10">
    <name type="scientific">Thioalkalicoccus limnaeus</name>
    <dbReference type="NCBI Taxonomy" id="120681"/>
    <lineage>
        <taxon>Bacteria</taxon>
        <taxon>Pseudomonadati</taxon>
        <taxon>Pseudomonadota</taxon>
        <taxon>Gammaproteobacteria</taxon>
        <taxon>Chromatiales</taxon>
        <taxon>Chromatiaceae</taxon>
        <taxon>Thioalkalicoccus</taxon>
    </lineage>
</organism>
<dbReference type="PANTHER" id="PTHR43738:SF3">
    <property type="entry name" value="ABC TRANSPORTER PERMEASE"/>
    <property type="match status" value="1"/>
</dbReference>
<dbReference type="InterPro" id="IPR051125">
    <property type="entry name" value="ABC-4/HrtB_transporter"/>
</dbReference>
<accession>A0ABV4BFJ8</accession>
<dbReference type="Pfam" id="PF02687">
    <property type="entry name" value="FtsX"/>
    <property type="match status" value="1"/>
</dbReference>
<evidence type="ECO:0000256" key="5">
    <source>
        <dbReference type="ARBA" id="ARBA00023136"/>
    </source>
</evidence>
<evidence type="ECO:0000259" key="8">
    <source>
        <dbReference type="Pfam" id="PF12704"/>
    </source>
</evidence>
<comment type="caution">
    <text evidence="9">The sequence shown here is derived from an EMBL/GenBank/DDBJ whole genome shotgun (WGS) entry which is preliminary data.</text>
</comment>
<feature type="transmembrane region" description="Helical" evidence="6">
    <location>
        <begin position="258"/>
        <end position="278"/>
    </location>
</feature>
<evidence type="ECO:0000256" key="4">
    <source>
        <dbReference type="ARBA" id="ARBA00022989"/>
    </source>
</evidence>
<dbReference type="RefSeq" id="WP_369667689.1">
    <property type="nucleotide sequence ID" value="NZ_JBDKXB010000018.1"/>
</dbReference>
<keyword evidence="2" id="KW-1003">Cell membrane</keyword>
<gene>
    <name evidence="9" type="ORF">ABC977_12850</name>
</gene>
<keyword evidence="5 6" id="KW-0472">Membrane</keyword>
<dbReference type="InterPro" id="IPR003838">
    <property type="entry name" value="ABC3_permease_C"/>
</dbReference>
<evidence type="ECO:0000256" key="3">
    <source>
        <dbReference type="ARBA" id="ARBA00022692"/>
    </source>
</evidence>